<dbReference type="EMBL" id="JAAGWH010000032">
    <property type="protein sequence ID" value="NEK94810.1"/>
    <property type="molecule type" value="Genomic_DNA"/>
</dbReference>
<evidence type="ECO:0000313" key="5">
    <source>
        <dbReference type="Proteomes" id="UP000471152"/>
    </source>
</evidence>
<dbReference type="NCBIfam" id="TIGR03177">
    <property type="entry name" value="pilus_cpaB"/>
    <property type="match status" value="1"/>
</dbReference>
<keyword evidence="4" id="KW-1185">Reference proteome</keyword>
<proteinExistence type="predicted"/>
<dbReference type="RefSeq" id="WP_163611373.1">
    <property type="nucleotide sequence ID" value="NZ_JAAGWB010000034.1"/>
</dbReference>
<organism evidence="2 4">
    <name type="scientific">Modestobacter muralis</name>
    <dbReference type="NCBI Taxonomy" id="1608614"/>
    <lineage>
        <taxon>Bacteria</taxon>
        <taxon>Bacillati</taxon>
        <taxon>Actinomycetota</taxon>
        <taxon>Actinomycetes</taxon>
        <taxon>Geodermatophilales</taxon>
        <taxon>Geodermatophilaceae</taxon>
        <taxon>Modestobacter</taxon>
    </lineage>
</organism>
<accession>A0A6P0EV83</accession>
<dbReference type="AlphaFoldDB" id="A0A6P0EV83"/>
<dbReference type="EMBL" id="JAAGWB010000034">
    <property type="protein sequence ID" value="NEN51698.1"/>
    <property type="molecule type" value="Genomic_DNA"/>
</dbReference>
<dbReference type="CDD" id="cd11614">
    <property type="entry name" value="SAF_CpaB_FlgA_like"/>
    <property type="match status" value="1"/>
</dbReference>
<reference evidence="2 4" key="1">
    <citation type="submission" date="2020-01" db="EMBL/GenBank/DDBJ databases">
        <title>the WGS Modestobacter muralis CPCC 204518.</title>
        <authorList>
            <person name="Jiang Z."/>
        </authorList>
    </citation>
    <scope>NUCLEOTIDE SEQUENCE [LARGE SCALE GENOMIC DNA]</scope>
    <source>
        <strain evidence="2 4">DSM 100205</strain>
    </source>
</reference>
<comment type="caution">
    <text evidence="2">The sequence shown here is derived from an EMBL/GenBank/DDBJ whole genome shotgun (WGS) entry which is preliminary data.</text>
</comment>
<name>A0A6P0EV83_9ACTN</name>
<feature type="domain" description="SAF" evidence="1">
    <location>
        <begin position="47"/>
        <end position="109"/>
    </location>
</feature>
<sequence length="222" mass="21242">MPLPRLRRPRSPVHLLRQVAAAALAGLALVLALQPPPPVTGPVTTTVPVVVAAADLPAGAALTAGDLVVAQLPADAAPAGVVADVPQLTDAVLASPVRSGEPVTDVRVVGAGLWSAVPAGQVAAPVRLADLAVSTLLRAGDRVDVLATGDVAAGDAGGGPAVQVVASGALVLTAPAAPGGDAAVGGAPEPDGLLVLAVTPETAGRLAAAAASATLTVTLGRP</sequence>
<dbReference type="Pfam" id="PF16976">
    <property type="entry name" value="RcpC"/>
    <property type="match status" value="1"/>
</dbReference>
<protein>
    <submittedName>
        <fullName evidence="2">Flp pilus assembly protein CpaB</fullName>
    </submittedName>
</protein>
<dbReference type="InterPro" id="IPR031571">
    <property type="entry name" value="RcpC_dom"/>
</dbReference>
<evidence type="ECO:0000313" key="3">
    <source>
        <dbReference type="EMBL" id="NEN51698.1"/>
    </source>
</evidence>
<dbReference type="Pfam" id="PF08666">
    <property type="entry name" value="SAF"/>
    <property type="match status" value="1"/>
</dbReference>
<dbReference type="InterPro" id="IPR017592">
    <property type="entry name" value="Pilus_assmbl_Flp-typ_CpaB"/>
</dbReference>
<gene>
    <name evidence="2" type="primary">cpaB</name>
    <name evidence="3" type="ORF">G3R41_12255</name>
    <name evidence="2" type="ORF">GCU67_11600</name>
</gene>
<reference evidence="3 5" key="2">
    <citation type="submission" date="2020-02" db="EMBL/GenBank/DDBJ databases">
        <title>The WGS of Modestobacter muralis DSM 100205.</title>
        <authorList>
            <person name="Jiang Z."/>
        </authorList>
    </citation>
    <scope>NUCLEOTIDE SEQUENCE [LARGE SCALE GENOMIC DNA]</scope>
    <source>
        <strain evidence="3 5">DSM 100205</strain>
    </source>
</reference>
<evidence type="ECO:0000313" key="4">
    <source>
        <dbReference type="Proteomes" id="UP000468828"/>
    </source>
</evidence>
<dbReference type="Proteomes" id="UP000471152">
    <property type="component" value="Unassembled WGS sequence"/>
</dbReference>
<evidence type="ECO:0000259" key="1">
    <source>
        <dbReference type="SMART" id="SM00858"/>
    </source>
</evidence>
<evidence type="ECO:0000313" key="2">
    <source>
        <dbReference type="EMBL" id="NEK94810.1"/>
    </source>
</evidence>
<dbReference type="InterPro" id="IPR013974">
    <property type="entry name" value="SAF"/>
</dbReference>
<dbReference type="SMART" id="SM00858">
    <property type="entry name" value="SAF"/>
    <property type="match status" value="1"/>
</dbReference>
<dbReference type="Proteomes" id="UP000468828">
    <property type="component" value="Unassembled WGS sequence"/>
</dbReference>